<comment type="caution">
    <text evidence="2">The sequence shown here is derived from an EMBL/GenBank/DDBJ whole genome shotgun (WGS) entry which is preliminary data.</text>
</comment>
<name>A0AAV4LTJ2_BABCB</name>
<feature type="compositionally biased region" description="Basic and acidic residues" evidence="1">
    <location>
        <begin position="89"/>
        <end position="128"/>
    </location>
</feature>
<dbReference type="EMBL" id="BPLF01000002">
    <property type="protein sequence ID" value="GIX63077.1"/>
    <property type="molecule type" value="Genomic_DNA"/>
</dbReference>
<dbReference type="Proteomes" id="UP001497744">
    <property type="component" value="Unassembled WGS sequence"/>
</dbReference>
<dbReference type="RefSeq" id="XP_067715146.1">
    <property type="nucleotide sequence ID" value="XM_067859045.1"/>
</dbReference>
<dbReference type="AlphaFoldDB" id="A0AAV4LTJ2"/>
<evidence type="ECO:0000256" key="1">
    <source>
        <dbReference type="SAM" id="MobiDB-lite"/>
    </source>
</evidence>
<sequence length="139" mass="14788">MCPVWAQVCLHGDAVGAVLVPDDRAHRLEGLAAQQELGDQPVEDGVGDVERQEEHLTALADPPSAAYLELRGQHVVAVLAAEGLPVGAGREHPEHGEHGLAGHLVRAVDAEQAREFRRPGEEQERQHGVDAQPGPAHPA</sequence>
<evidence type="ECO:0000313" key="3">
    <source>
        <dbReference type="Proteomes" id="UP001497744"/>
    </source>
</evidence>
<accession>A0AAV4LTJ2</accession>
<proteinExistence type="predicted"/>
<reference evidence="2 3" key="1">
    <citation type="submission" date="2021-06" db="EMBL/GenBank/DDBJ databases">
        <title>Genome sequence of Babesia caballi.</title>
        <authorList>
            <person name="Yamagishi J."/>
            <person name="Kidaka T."/>
            <person name="Ochi A."/>
        </authorList>
    </citation>
    <scope>NUCLEOTIDE SEQUENCE [LARGE SCALE GENOMIC DNA]</scope>
    <source>
        <strain evidence="2">USDA-D6B2</strain>
    </source>
</reference>
<dbReference type="GeneID" id="94194558"/>
<protein>
    <submittedName>
        <fullName evidence="2">Cobaltochelatase subunit CobT</fullName>
    </submittedName>
</protein>
<feature type="region of interest" description="Disordered" evidence="1">
    <location>
        <begin position="88"/>
        <end position="139"/>
    </location>
</feature>
<organism evidence="2 3">
    <name type="scientific">Babesia caballi</name>
    <dbReference type="NCBI Taxonomy" id="5871"/>
    <lineage>
        <taxon>Eukaryota</taxon>
        <taxon>Sar</taxon>
        <taxon>Alveolata</taxon>
        <taxon>Apicomplexa</taxon>
        <taxon>Aconoidasida</taxon>
        <taxon>Piroplasmida</taxon>
        <taxon>Babesiidae</taxon>
        <taxon>Babesia</taxon>
    </lineage>
</organism>
<gene>
    <name evidence="2" type="ORF">BcabD6B2_25120</name>
</gene>
<keyword evidence="3" id="KW-1185">Reference proteome</keyword>
<evidence type="ECO:0000313" key="2">
    <source>
        <dbReference type="EMBL" id="GIX63077.1"/>
    </source>
</evidence>